<evidence type="ECO:0000256" key="8">
    <source>
        <dbReference type="ARBA" id="ARBA00023242"/>
    </source>
</evidence>
<dbReference type="FunFam" id="1.10.150.60:FF:000013">
    <property type="entry name" value="AT-rich interactive domain-containing protein 4B"/>
    <property type="match status" value="1"/>
</dbReference>
<dbReference type="Pfam" id="PF01388">
    <property type="entry name" value="ARID"/>
    <property type="match status" value="1"/>
</dbReference>
<evidence type="ECO:0000256" key="7">
    <source>
        <dbReference type="ARBA" id="ARBA00023163"/>
    </source>
</evidence>
<dbReference type="GO" id="GO:0005634">
    <property type="term" value="C:nucleus"/>
    <property type="evidence" value="ECO:0007669"/>
    <property type="project" value="TreeGrafter"/>
</dbReference>
<feature type="compositionally biased region" description="Polar residues" evidence="9">
    <location>
        <begin position="465"/>
        <end position="478"/>
    </location>
</feature>
<dbReference type="AlphaFoldDB" id="B4R789"/>
<dbReference type="Gene3D" id="2.30.30.140">
    <property type="match status" value="2"/>
</dbReference>
<dbReference type="InterPro" id="IPR036431">
    <property type="entry name" value="ARID_dom_sf"/>
</dbReference>
<proteinExistence type="predicted"/>
<dbReference type="HOGENOM" id="CLU_015721_0_0_1"/>
<feature type="compositionally biased region" description="Low complexity" evidence="9">
    <location>
        <begin position="533"/>
        <end position="562"/>
    </location>
</feature>
<dbReference type="FunFam" id="2.30.30.140:FF:000097">
    <property type="entry name" value="AT-rich interactive domain-containing protein 4B"/>
    <property type="match status" value="1"/>
</dbReference>
<dbReference type="InterPro" id="IPR051232">
    <property type="entry name" value="ARID/SWI1_ChromRemod"/>
</dbReference>
<dbReference type="CDD" id="cd20389">
    <property type="entry name" value="Tudor_ARID4_rpt1"/>
    <property type="match status" value="1"/>
</dbReference>
<feature type="compositionally biased region" description="Acidic residues" evidence="9">
    <location>
        <begin position="278"/>
        <end position="293"/>
    </location>
</feature>
<keyword evidence="4" id="KW-0156">Chromatin regulator</keyword>
<name>B4R789_DROSI</name>
<evidence type="ECO:0000313" key="12">
    <source>
        <dbReference type="Proteomes" id="UP000000304"/>
    </source>
</evidence>
<keyword evidence="5" id="KW-0805">Transcription regulation</keyword>
<dbReference type="CDD" id="cd20390">
    <property type="entry name" value="Tudor_ARID4_rpt2"/>
    <property type="match status" value="1"/>
</dbReference>
<dbReference type="PROSITE" id="PS51011">
    <property type="entry name" value="ARID"/>
    <property type="match status" value="1"/>
</dbReference>
<evidence type="ECO:0000256" key="6">
    <source>
        <dbReference type="ARBA" id="ARBA00023125"/>
    </source>
</evidence>
<organism evidence="11 12">
    <name type="scientific">Drosophila simulans</name>
    <name type="common">Fruit fly</name>
    <dbReference type="NCBI Taxonomy" id="7240"/>
    <lineage>
        <taxon>Eukaryota</taxon>
        <taxon>Metazoa</taxon>
        <taxon>Ecdysozoa</taxon>
        <taxon>Arthropoda</taxon>
        <taxon>Hexapoda</taxon>
        <taxon>Insecta</taxon>
        <taxon>Pterygota</taxon>
        <taxon>Neoptera</taxon>
        <taxon>Endopterygota</taxon>
        <taxon>Diptera</taxon>
        <taxon>Brachycera</taxon>
        <taxon>Muscomorpha</taxon>
        <taxon>Ephydroidea</taxon>
        <taxon>Drosophilidae</taxon>
        <taxon>Drosophila</taxon>
        <taxon>Sophophora</taxon>
    </lineage>
</organism>
<dbReference type="GO" id="GO:0006325">
    <property type="term" value="P:chromatin organization"/>
    <property type="evidence" value="ECO:0007669"/>
    <property type="project" value="UniProtKB-KW"/>
</dbReference>
<dbReference type="CDD" id="cd16100">
    <property type="entry name" value="ARID"/>
    <property type="match status" value="1"/>
</dbReference>
<dbReference type="OrthoDB" id="10068428at2759"/>
<feature type="region of interest" description="Disordered" evidence="9">
    <location>
        <begin position="396"/>
        <end position="420"/>
    </location>
</feature>
<dbReference type="PANTHER" id="PTHR13964">
    <property type="entry name" value="RBP-RELATED"/>
    <property type="match status" value="1"/>
</dbReference>
<protein>
    <submittedName>
        <fullName evidence="11">GD17413</fullName>
    </submittedName>
</protein>
<feature type="domain" description="ARID" evidence="10">
    <location>
        <begin position="294"/>
        <end position="386"/>
    </location>
</feature>
<dbReference type="SUPFAM" id="SSF63748">
    <property type="entry name" value="Tudor/PWWP/MBT"/>
    <property type="match status" value="1"/>
</dbReference>
<dbReference type="SMART" id="SM00333">
    <property type="entry name" value="TUDOR"/>
    <property type="match status" value="1"/>
</dbReference>
<feature type="region of interest" description="Disordered" evidence="9">
    <location>
        <begin position="533"/>
        <end position="587"/>
    </location>
</feature>
<evidence type="ECO:0000256" key="9">
    <source>
        <dbReference type="SAM" id="MobiDB-lite"/>
    </source>
</evidence>
<feature type="region of interest" description="Disordered" evidence="9">
    <location>
        <begin position="276"/>
        <end position="296"/>
    </location>
</feature>
<keyword evidence="3" id="KW-0832">Ubl conjugation</keyword>
<dbReference type="SMART" id="SM00501">
    <property type="entry name" value="BRIGHT"/>
    <property type="match status" value="1"/>
</dbReference>
<keyword evidence="2" id="KW-0597">Phosphoprotein</keyword>
<dbReference type="SUPFAM" id="SSF46774">
    <property type="entry name" value="ARID-like"/>
    <property type="match status" value="1"/>
</dbReference>
<gene>
    <name evidence="11" type="primary">Dsim\GD17413</name>
    <name evidence="11" type="ORF">Dsim_GD17413</name>
</gene>
<sequence>MQQMDDPPSLPVGTEVSAKYKGAFCEAKVSKVVRNIKVKVAYKQGLGSGIVSDDAIKAPTGQLRVGAVVEVRHPDRKELVEATITKIQDCSQYTVVFDDGDITTLRRTALCLKSGRHFNESETLDQLPLTHPEHFGNPVVGGRRGRRRGHLNEDSSEDDDESDAKEVVNEKEENIGKVVCVETESKKKDKEKWFPALVVAPTAQATVRIRVKDEYLVRSFKDGRYYTVPKKEATEFTREVASKQDVPAVQAALEFLDSSVLPAHWDRDSLFGLTNISSDDEGEIDSDSSDDEPHEEKDRFVAQLYKYMDDRGTPLNKVPSILSRDVDLYRLFRAVQKRGGYNRVTSQNQWKLIAMRLGFTPCTVSVMNLVKQAYKKFLQPYGDFHRKLGCSMLMTSRNSNRSKGRSLVRANSVASPKPMETIKTETISKLAQPNQTNVVASTSSSAAAAAAASTTPARAVSTASQSAAEESGNTSESSVVVEPPKKQRKGSAASSQQGKVKSLVEKYEEKSTVVQATSSGSVAGSGASATAAAIPTTSAAASTPTNSSSATAGGSAAIATTAINKDAESDLPWPDQGSGCGGRFHQA</sequence>
<dbReference type="FunFam" id="2.30.30.140:FF:000009">
    <property type="entry name" value="AT-rich interactive domain-containing protein 4B"/>
    <property type="match status" value="1"/>
</dbReference>
<evidence type="ECO:0000256" key="3">
    <source>
        <dbReference type="ARBA" id="ARBA00022843"/>
    </source>
</evidence>
<evidence type="ECO:0000256" key="1">
    <source>
        <dbReference type="ARBA" id="ARBA00022499"/>
    </source>
</evidence>
<feature type="region of interest" description="Disordered" evidence="9">
    <location>
        <begin position="507"/>
        <end position="526"/>
    </location>
</feature>
<dbReference type="GO" id="GO:0000976">
    <property type="term" value="F:transcription cis-regulatory region binding"/>
    <property type="evidence" value="ECO:0007669"/>
    <property type="project" value="TreeGrafter"/>
</dbReference>
<dbReference type="STRING" id="7240.B4R789"/>
<reference evidence="11 12" key="1">
    <citation type="journal article" date="2007" name="Nature">
        <title>Evolution of genes and genomes on the Drosophila phylogeny.</title>
        <authorList>
            <consortium name="Drosophila 12 Genomes Consortium"/>
            <person name="Clark A.G."/>
            <person name="Eisen M.B."/>
            <person name="Smith D.R."/>
            <person name="Bergman C.M."/>
            <person name="Oliver B."/>
            <person name="Markow T.A."/>
            <person name="Kaufman T.C."/>
            <person name="Kellis M."/>
            <person name="Gelbart W."/>
            <person name="Iyer V.N."/>
            <person name="Pollard D.A."/>
            <person name="Sackton T.B."/>
            <person name="Larracuente A.M."/>
            <person name="Singh N.D."/>
            <person name="Abad J.P."/>
            <person name="Abt D.N."/>
            <person name="Adryan B."/>
            <person name="Aguade M."/>
            <person name="Akashi H."/>
            <person name="Anderson W.W."/>
            <person name="Aquadro C.F."/>
            <person name="Ardell D.H."/>
            <person name="Arguello R."/>
            <person name="Artieri C.G."/>
            <person name="Barbash D.A."/>
            <person name="Barker D."/>
            <person name="Barsanti P."/>
            <person name="Batterham P."/>
            <person name="Batzoglou S."/>
            <person name="Begun D."/>
            <person name="Bhutkar A."/>
            <person name="Blanco E."/>
            <person name="Bosak S.A."/>
            <person name="Bradley R.K."/>
            <person name="Brand A.D."/>
            <person name="Brent M.R."/>
            <person name="Brooks A.N."/>
            <person name="Brown R.H."/>
            <person name="Butlin R.K."/>
            <person name="Caggese C."/>
            <person name="Calvi B.R."/>
            <person name="Bernardo de Carvalho A."/>
            <person name="Caspi A."/>
            <person name="Castrezana S."/>
            <person name="Celniker S.E."/>
            <person name="Chang J.L."/>
            <person name="Chapple C."/>
            <person name="Chatterji S."/>
            <person name="Chinwalla A."/>
            <person name="Civetta A."/>
            <person name="Clifton S.W."/>
            <person name="Comeron J.M."/>
            <person name="Costello J.C."/>
            <person name="Coyne J.A."/>
            <person name="Daub J."/>
            <person name="David R.G."/>
            <person name="Delcher A.L."/>
            <person name="Delehaunty K."/>
            <person name="Do C.B."/>
            <person name="Ebling H."/>
            <person name="Edwards K."/>
            <person name="Eickbush T."/>
            <person name="Evans J.D."/>
            <person name="Filipski A."/>
            <person name="Findeiss S."/>
            <person name="Freyhult E."/>
            <person name="Fulton L."/>
            <person name="Fulton R."/>
            <person name="Garcia A.C."/>
            <person name="Gardiner A."/>
            <person name="Garfield D.A."/>
            <person name="Garvin B.E."/>
            <person name="Gibson G."/>
            <person name="Gilbert D."/>
            <person name="Gnerre S."/>
            <person name="Godfrey J."/>
            <person name="Good R."/>
            <person name="Gotea V."/>
            <person name="Gravely B."/>
            <person name="Greenberg A.J."/>
            <person name="Griffiths-Jones S."/>
            <person name="Gross S."/>
            <person name="Guigo R."/>
            <person name="Gustafson E.A."/>
            <person name="Haerty W."/>
            <person name="Hahn M.W."/>
            <person name="Halligan D.L."/>
            <person name="Halpern A.L."/>
            <person name="Halter G.M."/>
            <person name="Han M.V."/>
            <person name="Heger A."/>
            <person name="Hillier L."/>
            <person name="Hinrichs A.S."/>
            <person name="Holmes I."/>
            <person name="Hoskins R.A."/>
            <person name="Hubisz M.J."/>
            <person name="Hultmark D."/>
            <person name="Huntley M.A."/>
            <person name="Jaffe D.B."/>
            <person name="Jagadeeshan S."/>
            <person name="Jeck W.R."/>
            <person name="Johnson J."/>
            <person name="Jones C.D."/>
            <person name="Jordan W.C."/>
            <person name="Karpen G.H."/>
            <person name="Kataoka E."/>
            <person name="Keightley P.D."/>
            <person name="Kheradpour P."/>
            <person name="Kirkness E.F."/>
            <person name="Koerich L.B."/>
            <person name="Kristiansen K."/>
            <person name="Kudrna D."/>
            <person name="Kulathinal R.J."/>
            <person name="Kumar S."/>
            <person name="Kwok R."/>
            <person name="Lander E."/>
            <person name="Langley C.H."/>
            <person name="Lapoint R."/>
            <person name="Lazzaro B.P."/>
            <person name="Lee S.J."/>
            <person name="Levesque L."/>
            <person name="Li R."/>
            <person name="Lin C.F."/>
            <person name="Lin M.F."/>
            <person name="Lindblad-Toh K."/>
            <person name="Llopart A."/>
            <person name="Long M."/>
            <person name="Low L."/>
            <person name="Lozovsky E."/>
            <person name="Lu J."/>
            <person name="Luo M."/>
            <person name="Machado C.A."/>
            <person name="Makalowski W."/>
            <person name="Marzo M."/>
            <person name="Matsuda M."/>
            <person name="Matzkin L."/>
            <person name="McAllister B."/>
            <person name="McBride C.S."/>
            <person name="McKernan B."/>
            <person name="McKernan K."/>
            <person name="Mendez-Lago M."/>
            <person name="Minx P."/>
            <person name="Mollenhauer M.U."/>
            <person name="Montooth K."/>
            <person name="Mount S.M."/>
            <person name="Mu X."/>
            <person name="Myers E."/>
            <person name="Negre B."/>
            <person name="Newfeld S."/>
            <person name="Nielsen R."/>
            <person name="Noor M.A."/>
            <person name="O'Grady P."/>
            <person name="Pachter L."/>
            <person name="Papaceit M."/>
            <person name="Parisi M.J."/>
            <person name="Parisi M."/>
            <person name="Parts L."/>
            <person name="Pedersen J.S."/>
            <person name="Pesole G."/>
            <person name="Phillippy A.M."/>
            <person name="Ponting C.P."/>
            <person name="Pop M."/>
            <person name="Porcelli D."/>
            <person name="Powell J.R."/>
            <person name="Prohaska S."/>
            <person name="Pruitt K."/>
            <person name="Puig M."/>
            <person name="Quesneville H."/>
            <person name="Ram K.R."/>
            <person name="Rand D."/>
            <person name="Rasmussen M.D."/>
            <person name="Reed L.K."/>
            <person name="Reenan R."/>
            <person name="Reily A."/>
            <person name="Remington K.A."/>
            <person name="Rieger T.T."/>
            <person name="Ritchie M.G."/>
            <person name="Robin C."/>
            <person name="Rogers Y.H."/>
            <person name="Rohde C."/>
            <person name="Rozas J."/>
            <person name="Rubenfield M.J."/>
            <person name="Ruiz A."/>
            <person name="Russo S."/>
            <person name="Salzberg S.L."/>
            <person name="Sanchez-Gracia A."/>
            <person name="Saranga D.J."/>
            <person name="Sato H."/>
            <person name="Schaeffer S.W."/>
            <person name="Schatz M.C."/>
            <person name="Schlenke T."/>
            <person name="Schwartz R."/>
            <person name="Segarra C."/>
            <person name="Singh R.S."/>
            <person name="Sirot L."/>
            <person name="Sirota M."/>
            <person name="Sisneros N.B."/>
            <person name="Smith C.D."/>
            <person name="Smith T.F."/>
            <person name="Spieth J."/>
            <person name="Stage D.E."/>
            <person name="Stark A."/>
            <person name="Stephan W."/>
            <person name="Strausberg R.L."/>
            <person name="Strempel S."/>
            <person name="Sturgill D."/>
            <person name="Sutton G."/>
            <person name="Sutton G.G."/>
            <person name="Tao W."/>
            <person name="Teichmann S."/>
            <person name="Tobari Y.N."/>
            <person name="Tomimura Y."/>
            <person name="Tsolas J.M."/>
            <person name="Valente V.L."/>
            <person name="Venter E."/>
            <person name="Venter J.C."/>
            <person name="Vicario S."/>
            <person name="Vieira F.G."/>
            <person name="Vilella A.J."/>
            <person name="Villasante A."/>
            <person name="Walenz B."/>
            <person name="Wang J."/>
            <person name="Wasserman M."/>
            <person name="Watts T."/>
            <person name="Wilson D."/>
            <person name="Wilson R.K."/>
            <person name="Wing R.A."/>
            <person name="Wolfner M.F."/>
            <person name="Wong A."/>
            <person name="Wong G.K."/>
            <person name="Wu C.I."/>
            <person name="Wu G."/>
            <person name="Yamamoto D."/>
            <person name="Yang H.P."/>
            <person name="Yang S.P."/>
            <person name="Yorke J.A."/>
            <person name="Yoshida K."/>
            <person name="Zdobnov E."/>
            <person name="Zhang P."/>
            <person name="Zhang Y."/>
            <person name="Zimin A.V."/>
            <person name="Baldwin J."/>
            <person name="Abdouelleil A."/>
            <person name="Abdulkadir J."/>
            <person name="Abebe A."/>
            <person name="Abera B."/>
            <person name="Abreu J."/>
            <person name="Acer S.C."/>
            <person name="Aftuck L."/>
            <person name="Alexander A."/>
            <person name="An P."/>
            <person name="Anderson E."/>
            <person name="Anderson S."/>
            <person name="Arachi H."/>
            <person name="Azer M."/>
            <person name="Bachantsang P."/>
            <person name="Barry A."/>
            <person name="Bayul T."/>
            <person name="Berlin A."/>
            <person name="Bessette D."/>
            <person name="Bloom T."/>
            <person name="Blye J."/>
            <person name="Boguslavskiy L."/>
            <person name="Bonnet C."/>
            <person name="Boukhgalter B."/>
            <person name="Bourzgui I."/>
            <person name="Brown A."/>
            <person name="Cahill P."/>
            <person name="Channer S."/>
            <person name="Cheshatsang Y."/>
            <person name="Chuda L."/>
            <person name="Citroen M."/>
            <person name="Collymore A."/>
            <person name="Cooke P."/>
            <person name="Costello M."/>
            <person name="D'Aco K."/>
            <person name="Daza R."/>
            <person name="De Haan G."/>
            <person name="DeGray S."/>
            <person name="DeMaso C."/>
            <person name="Dhargay N."/>
            <person name="Dooley K."/>
            <person name="Dooley E."/>
            <person name="Doricent M."/>
            <person name="Dorje P."/>
            <person name="Dorjee K."/>
            <person name="Dupes A."/>
            <person name="Elong R."/>
            <person name="Falk J."/>
            <person name="Farina A."/>
            <person name="Faro S."/>
            <person name="Ferguson D."/>
            <person name="Fisher S."/>
            <person name="Foley C.D."/>
            <person name="Franke A."/>
            <person name="Friedrich D."/>
            <person name="Gadbois L."/>
            <person name="Gearin G."/>
            <person name="Gearin C.R."/>
            <person name="Giannoukos G."/>
            <person name="Goode T."/>
            <person name="Graham J."/>
            <person name="Grandbois E."/>
            <person name="Grewal S."/>
            <person name="Gyaltsen K."/>
            <person name="Hafez N."/>
            <person name="Hagos B."/>
            <person name="Hall J."/>
            <person name="Henson C."/>
            <person name="Hollinger A."/>
            <person name="Honan T."/>
            <person name="Huard M.D."/>
            <person name="Hughes L."/>
            <person name="Hurhula B."/>
            <person name="Husby M.E."/>
            <person name="Kamat A."/>
            <person name="Kanga B."/>
            <person name="Kashin S."/>
            <person name="Khazanovich D."/>
            <person name="Kisner P."/>
            <person name="Lance K."/>
            <person name="Lara M."/>
            <person name="Lee W."/>
            <person name="Lennon N."/>
            <person name="Letendre F."/>
            <person name="LeVine R."/>
            <person name="Lipovsky A."/>
            <person name="Liu X."/>
            <person name="Liu J."/>
            <person name="Liu S."/>
            <person name="Lokyitsang T."/>
            <person name="Lokyitsang Y."/>
            <person name="Lubonja R."/>
            <person name="Lui A."/>
            <person name="MacDonald P."/>
            <person name="Magnisalis V."/>
            <person name="Maru K."/>
            <person name="Matthews C."/>
            <person name="McCusker W."/>
            <person name="McDonough S."/>
            <person name="Mehta T."/>
            <person name="Meldrim J."/>
            <person name="Meneus L."/>
            <person name="Mihai O."/>
            <person name="Mihalev A."/>
            <person name="Mihova T."/>
            <person name="Mittelman R."/>
            <person name="Mlenga V."/>
            <person name="Montmayeur A."/>
            <person name="Mulrain L."/>
            <person name="Navidi A."/>
            <person name="Naylor J."/>
            <person name="Negash T."/>
            <person name="Nguyen T."/>
            <person name="Nguyen N."/>
            <person name="Nicol R."/>
            <person name="Norbu C."/>
            <person name="Norbu N."/>
            <person name="Novod N."/>
            <person name="O'Neill B."/>
            <person name="Osman S."/>
            <person name="Markiewicz E."/>
            <person name="Oyono O.L."/>
            <person name="Patti C."/>
            <person name="Phunkhang P."/>
            <person name="Pierre F."/>
            <person name="Priest M."/>
            <person name="Raghuraman S."/>
            <person name="Rege F."/>
            <person name="Reyes R."/>
            <person name="Rise C."/>
            <person name="Rogov P."/>
            <person name="Ross K."/>
            <person name="Ryan E."/>
            <person name="Settipalli S."/>
            <person name="Shea T."/>
            <person name="Sherpa N."/>
            <person name="Shi L."/>
            <person name="Shih D."/>
            <person name="Sparrow T."/>
            <person name="Spaulding J."/>
            <person name="Stalker J."/>
            <person name="Stange-Thomann N."/>
            <person name="Stavropoulos S."/>
            <person name="Stone C."/>
            <person name="Strader C."/>
            <person name="Tesfaye S."/>
            <person name="Thomson T."/>
            <person name="Thoulutsang Y."/>
            <person name="Thoulutsang D."/>
            <person name="Topham K."/>
            <person name="Topping I."/>
            <person name="Tsamla T."/>
            <person name="Vassiliev H."/>
            <person name="Vo A."/>
            <person name="Wangchuk T."/>
            <person name="Wangdi T."/>
            <person name="Weiand M."/>
            <person name="Wilkinson J."/>
            <person name="Wilson A."/>
            <person name="Yadav S."/>
            <person name="Young G."/>
            <person name="Yu Q."/>
            <person name="Zembek L."/>
            <person name="Zhong D."/>
            <person name="Zimmer A."/>
            <person name="Zwirko Z."/>
            <person name="Jaffe D.B."/>
            <person name="Alvarez P."/>
            <person name="Brockman W."/>
            <person name="Butler J."/>
            <person name="Chin C."/>
            <person name="Gnerre S."/>
            <person name="Grabherr M."/>
            <person name="Kleber M."/>
            <person name="Mauceli E."/>
            <person name="MacCallum I."/>
        </authorList>
    </citation>
    <scope>NUCLEOTIDE SEQUENCE [LARGE SCALE GENOMIC DNA]</scope>
    <source>
        <strain evidence="12">white501</strain>
    </source>
</reference>
<evidence type="ECO:0000256" key="2">
    <source>
        <dbReference type="ARBA" id="ARBA00022553"/>
    </source>
</evidence>
<dbReference type="InterPro" id="IPR001606">
    <property type="entry name" value="ARID_dom"/>
</dbReference>
<dbReference type="InterPro" id="IPR002999">
    <property type="entry name" value="Tudor"/>
</dbReference>
<dbReference type="InterPro" id="IPR012603">
    <property type="entry name" value="ARID4A/B_PWWP"/>
</dbReference>
<feature type="region of interest" description="Disordered" evidence="9">
    <location>
        <begin position="461"/>
        <end position="500"/>
    </location>
</feature>
<feature type="compositionally biased region" description="Low complexity" evidence="9">
    <location>
        <begin position="516"/>
        <end position="526"/>
    </location>
</feature>
<dbReference type="PANTHER" id="PTHR13964:SF27">
    <property type="entry name" value="HAT-TRICK, ISOFORM D"/>
    <property type="match status" value="1"/>
</dbReference>
<dbReference type="GO" id="GO:0006357">
    <property type="term" value="P:regulation of transcription by RNA polymerase II"/>
    <property type="evidence" value="ECO:0007669"/>
    <property type="project" value="TreeGrafter"/>
</dbReference>
<dbReference type="Gene3D" id="1.10.150.60">
    <property type="entry name" value="ARID DNA-binding domain"/>
    <property type="match status" value="1"/>
</dbReference>
<keyword evidence="6" id="KW-0238">DNA-binding</keyword>
<dbReference type="EMBL" id="CM000366">
    <property type="protein sequence ID" value="EDX18330.1"/>
    <property type="molecule type" value="Genomic_DNA"/>
</dbReference>
<dbReference type="OMA" id="GMNKDAE"/>
<dbReference type="SMR" id="B4R789"/>
<evidence type="ECO:0000256" key="5">
    <source>
        <dbReference type="ARBA" id="ARBA00023015"/>
    </source>
</evidence>
<feature type="region of interest" description="Disordered" evidence="9">
    <location>
        <begin position="123"/>
        <end position="169"/>
    </location>
</feature>
<keyword evidence="8" id="KW-0539">Nucleus</keyword>
<feature type="compositionally biased region" description="Gly residues" evidence="9">
    <location>
        <begin position="578"/>
        <end position="587"/>
    </location>
</feature>
<feature type="compositionally biased region" description="Acidic residues" evidence="9">
    <location>
        <begin position="154"/>
        <end position="163"/>
    </location>
</feature>
<evidence type="ECO:0000259" key="10">
    <source>
        <dbReference type="PROSITE" id="PS51011"/>
    </source>
</evidence>
<dbReference type="SMART" id="SM01014">
    <property type="entry name" value="ARID"/>
    <property type="match status" value="1"/>
</dbReference>
<keyword evidence="7" id="KW-0804">Transcription</keyword>
<evidence type="ECO:0000256" key="4">
    <source>
        <dbReference type="ARBA" id="ARBA00022853"/>
    </source>
</evidence>
<dbReference type="Proteomes" id="UP000000304">
    <property type="component" value="Chromosome X"/>
</dbReference>
<keyword evidence="12" id="KW-1185">Reference proteome</keyword>
<dbReference type="PhylomeDB" id="B4R789"/>
<accession>B4R789</accession>
<dbReference type="Pfam" id="PF08169">
    <property type="entry name" value="RBB1NT"/>
    <property type="match status" value="1"/>
</dbReference>
<evidence type="ECO:0000313" key="11">
    <source>
        <dbReference type="EMBL" id="EDX18330.1"/>
    </source>
</evidence>
<keyword evidence="1" id="KW-1017">Isopeptide bond</keyword>